<sequence length="412" mass="47985">MPVFKPFKASRPTRDKVGLIASRTYETYSKAEREARLDHNPFSFLHIVNPGYKYHKEISGPQRFNLVKNRYEEFKEDGNFIKDKKPLFYLHKIVYRHQTEFIGIVGAASVEDYEQGVIKKHEDTISEKVNVFKDYLKTVRFNADPVLLTYQKNEVIEQISQKLMEQRAEYEFTTTSRETHYLWLISNEDDINSIQKACQQTDCFYIADGHHRSSSSIALKQDLEKANSKHTGNEAYNYFMSYLIPEDQLKIFEFNRLVSSLNNLDPESFLIALDEYYKIENRGQDYFKPSTKHEFSMYLEGEFYSLILRKKAYEFTDALSELDAQVLYKTILSPILGIKDLRNDKRIAYVQGQKDMAYVKGAVDQGDYAVGFGMYPTSVSEIKTIADEGLVMPPKTTYIDPKLRSGICIYEF</sequence>
<accession>A0A1M4W6U8</accession>
<dbReference type="PANTHER" id="PTHR36454:SF1">
    <property type="entry name" value="DUF1015 DOMAIN-CONTAINING PROTEIN"/>
    <property type="match status" value="1"/>
</dbReference>
<gene>
    <name evidence="1" type="ORF">SAMN05444278_105106</name>
</gene>
<organism evidence="1 2">
    <name type="scientific">Psychroflexus salarius</name>
    <dbReference type="NCBI Taxonomy" id="1155689"/>
    <lineage>
        <taxon>Bacteria</taxon>
        <taxon>Pseudomonadati</taxon>
        <taxon>Bacteroidota</taxon>
        <taxon>Flavobacteriia</taxon>
        <taxon>Flavobacteriales</taxon>
        <taxon>Flavobacteriaceae</taxon>
        <taxon>Psychroflexus</taxon>
    </lineage>
</organism>
<reference evidence="1 2" key="1">
    <citation type="submission" date="2016-11" db="EMBL/GenBank/DDBJ databases">
        <authorList>
            <person name="Jaros S."/>
            <person name="Januszkiewicz K."/>
            <person name="Wedrychowicz H."/>
        </authorList>
    </citation>
    <scope>NUCLEOTIDE SEQUENCE [LARGE SCALE GENOMIC DNA]</scope>
    <source>
        <strain evidence="1 2">DSM 25661</strain>
    </source>
</reference>
<dbReference type="EMBL" id="FQTW01000005">
    <property type="protein sequence ID" value="SHE76823.1"/>
    <property type="molecule type" value="Genomic_DNA"/>
</dbReference>
<dbReference type="PANTHER" id="PTHR36454">
    <property type="entry name" value="LMO2823 PROTEIN"/>
    <property type="match status" value="1"/>
</dbReference>
<dbReference type="AlphaFoldDB" id="A0A1M4W6U8"/>
<dbReference type="InterPro" id="IPR008323">
    <property type="entry name" value="UCP033563"/>
</dbReference>
<dbReference type="PIRSF" id="PIRSF033563">
    <property type="entry name" value="UCP033563"/>
    <property type="match status" value="1"/>
</dbReference>
<evidence type="ECO:0000313" key="2">
    <source>
        <dbReference type="Proteomes" id="UP000184462"/>
    </source>
</evidence>
<dbReference type="Proteomes" id="UP000184462">
    <property type="component" value="Unassembled WGS sequence"/>
</dbReference>
<dbReference type="RefSeq" id="WP_073193032.1">
    <property type="nucleotide sequence ID" value="NZ_FQTW01000005.1"/>
</dbReference>
<dbReference type="OrthoDB" id="9781616at2"/>
<proteinExistence type="predicted"/>
<name>A0A1M4W6U8_9FLAO</name>
<protein>
    <submittedName>
        <fullName evidence="1">Uncharacterized conserved protein, DUF1015 family</fullName>
    </submittedName>
</protein>
<dbReference type="STRING" id="1155689.SAMN05444278_105106"/>
<dbReference type="Pfam" id="PF06245">
    <property type="entry name" value="DUF1015"/>
    <property type="match status" value="1"/>
</dbReference>
<evidence type="ECO:0000313" key="1">
    <source>
        <dbReference type="EMBL" id="SHE76823.1"/>
    </source>
</evidence>
<keyword evidence="2" id="KW-1185">Reference proteome</keyword>